<dbReference type="InterPro" id="IPR055170">
    <property type="entry name" value="GFO_IDH_MocA-like_dom"/>
</dbReference>
<feature type="domain" description="Gfo/Idh/MocA-like oxidoreductase N-terminal" evidence="3">
    <location>
        <begin position="6"/>
        <end position="119"/>
    </location>
</feature>
<dbReference type="PANTHER" id="PTHR22604">
    <property type="entry name" value="OXIDOREDUCTASES"/>
    <property type="match status" value="1"/>
</dbReference>
<evidence type="ECO:0000313" key="6">
    <source>
        <dbReference type="Proteomes" id="UP000234881"/>
    </source>
</evidence>
<dbReference type="SUPFAM" id="SSF55347">
    <property type="entry name" value="Glyceraldehyde-3-phosphate dehydrogenase-like, C-terminal domain"/>
    <property type="match status" value="1"/>
</dbReference>
<dbReference type="Proteomes" id="UP000234881">
    <property type="component" value="Unassembled WGS sequence"/>
</dbReference>
<comment type="caution">
    <text evidence="5">The sequence shown here is derived from an EMBL/GenBank/DDBJ whole genome shotgun (WGS) entry which is preliminary data.</text>
</comment>
<evidence type="ECO:0000256" key="2">
    <source>
        <dbReference type="ARBA" id="ARBA00023002"/>
    </source>
</evidence>
<dbReference type="RefSeq" id="WP_101533812.1">
    <property type="nucleotide sequence ID" value="NZ_PKUQ01000018.1"/>
</dbReference>
<comment type="similarity">
    <text evidence="1">Belongs to the Gfo/Idh/MocA family.</text>
</comment>
<keyword evidence="6" id="KW-1185">Reference proteome</keyword>
<name>A0A2N5XRP4_9HYPH</name>
<dbReference type="InterPro" id="IPR000683">
    <property type="entry name" value="Gfo/Idh/MocA-like_OxRdtase_N"/>
</dbReference>
<dbReference type="Gene3D" id="3.30.360.10">
    <property type="entry name" value="Dihydrodipicolinate Reductase, domain 2"/>
    <property type="match status" value="1"/>
</dbReference>
<dbReference type="SUPFAM" id="SSF51735">
    <property type="entry name" value="NAD(P)-binding Rossmann-fold domains"/>
    <property type="match status" value="1"/>
</dbReference>
<dbReference type="PANTHER" id="PTHR22604:SF105">
    <property type="entry name" value="TRANS-1,2-DIHYDROBENZENE-1,2-DIOL DEHYDROGENASE"/>
    <property type="match status" value="1"/>
</dbReference>
<evidence type="ECO:0000259" key="3">
    <source>
        <dbReference type="Pfam" id="PF01408"/>
    </source>
</evidence>
<dbReference type="InterPro" id="IPR050984">
    <property type="entry name" value="Gfo/Idh/MocA_domain"/>
</dbReference>
<gene>
    <name evidence="5" type="ORF">C0081_10635</name>
</gene>
<dbReference type="EMBL" id="PKUQ01000018">
    <property type="protein sequence ID" value="PLW77196.1"/>
    <property type="molecule type" value="Genomic_DNA"/>
</dbReference>
<dbReference type="InterPro" id="IPR036291">
    <property type="entry name" value="NAD(P)-bd_dom_sf"/>
</dbReference>
<accession>A0A2N5XRP4</accession>
<dbReference type="GO" id="GO:0016491">
    <property type="term" value="F:oxidoreductase activity"/>
    <property type="evidence" value="ECO:0007669"/>
    <property type="project" value="UniProtKB-KW"/>
</dbReference>
<organism evidence="5 6">
    <name type="scientific">Cohaesibacter celericrescens</name>
    <dbReference type="NCBI Taxonomy" id="2067669"/>
    <lineage>
        <taxon>Bacteria</taxon>
        <taxon>Pseudomonadati</taxon>
        <taxon>Pseudomonadota</taxon>
        <taxon>Alphaproteobacteria</taxon>
        <taxon>Hyphomicrobiales</taxon>
        <taxon>Cohaesibacteraceae</taxon>
    </lineage>
</organism>
<dbReference type="Gene3D" id="3.40.50.720">
    <property type="entry name" value="NAD(P)-binding Rossmann-like Domain"/>
    <property type="match status" value="1"/>
</dbReference>
<sequence length="331" mass="35880">MTDQLRWGILATGLIAELFVTDLIASGLQVSAVGSRSEAKARAFANRFAMAKAHGSYESLVADPDVDIIYIATPHPYHAAGARLALEAGKHVLVEKAFTQNAAEAEAIAALARDKNLVLLEAMWTRFLPHMKRIRDIIDSGTLGTLRSIHAEHRQFLPTDPKHRLNAPELGGGALLDLGIYPVSFAYDILGAPSSVMATARFTNTGVDAEIAITMRHAGEAISTSVSALDCAGPNEAIVYGSKARIEIAGVWYSPTSFRVVDHNGNVLEEFEQQVKSRGMQYQAFEMESLVKSGNPESTLMPLSQTLAIMHTLDTIREQIGLVYPNEIKAP</sequence>
<evidence type="ECO:0000313" key="5">
    <source>
        <dbReference type="EMBL" id="PLW77196.1"/>
    </source>
</evidence>
<dbReference type="GO" id="GO:0000166">
    <property type="term" value="F:nucleotide binding"/>
    <property type="evidence" value="ECO:0007669"/>
    <property type="project" value="InterPro"/>
</dbReference>
<feature type="domain" description="GFO/IDH/MocA-like oxidoreductase" evidence="4">
    <location>
        <begin position="132"/>
        <end position="247"/>
    </location>
</feature>
<keyword evidence="2" id="KW-0560">Oxidoreductase</keyword>
<dbReference type="AlphaFoldDB" id="A0A2N5XRP4"/>
<protein>
    <submittedName>
        <fullName evidence="5">Oxidoreductase</fullName>
    </submittedName>
</protein>
<evidence type="ECO:0000256" key="1">
    <source>
        <dbReference type="ARBA" id="ARBA00010928"/>
    </source>
</evidence>
<proteinExistence type="inferred from homology"/>
<dbReference type="Pfam" id="PF01408">
    <property type="entry name" value="GFO_IDH_MocA"/>
    <property type="match status" value="1"/>
</dbReference>
<dbReference type="Pfam" id="PF22725">
    <property type="entry name" value="GFO_IDH_MocA_C3"/>
    <property type="match status" value="1"/>
</dbReference>
<dbReference type="OrthoDB" id="9774191at2"/>
<evidence type="ECO:0000259" key="4">
    <source>
        <dbReference type="Pfam" id="PF22725"/>
    </source>
</evidence>
<reference evidence="5 6" key="1">
    <citation type="submission" date="2018-01" db="EMBL/GenBank/DDBJ databases">
        <title>The draft genome sequence of Cohaesibacter sp. H1304.</title>
        <authorList>
            <person name="Wang N.-N."/>
            <person name="Du Z.-J."/>
        </authorList>
    </citation>
    <scope>NUCLEOTIDE SEQUENCE [LARGE SCALE GENOMIC DNA]</scope>
    <source>
        <strain evidence="5 6">H1304</strain>
    </source>
</reference>